<evidence type="ECO:0000256" key="1">
    <source>
        <dbReference type="SAM" id="Phobius"/>
    </source>
</evidence>
<name>A0AB33L3X5_9FLAO</name>
<keyword evidence="1" id="KW-0472">Membrane</keyword>
<feature type="transmembrane region" description="Helical" evidence="1">
    <location>
        <begin position="60"/>
        <end position="84"/>
    </location>
</feature>
<evidence type="ECO:0000313" key="2">
    <source>
        <dbReference type="EMBL" id="BFP69486.1"/>
    </source>
</evidence>
<dbReference type="AlphaFoldDB" id="A0AB33L3X5"/>
<protein>
    <submittedName>
        <fullName evidence="2">Uncharacterized protein</fullName>
    </submittedName>
</protein>
<reference evidence="2" key="1">
    <citation type="submission" date="2024-08" db="EMBL/GenBank/DDBJ databases">
        <title>Whole genome sequence of Tenacibaculum sp. strain pbs-1 associated with black-spot shell disease in Akoya pearl oysters.</title>
        <authorList>
            <person name="Sakatoku A."/>
            <person name="Suzuki T."/>
            <person name="Hatano K."/>
            <person name="Seki M."/>
            <person name="Tanaka D."/>
            <person name="Nakamura S."/>
            <person name="Suzuki N."/>
            <person name="Isshiki T."/>
        </authorList>
    </citation>
    <scope>NUCLEOTIDE SEQUENCE</scope>
    <source>
        <strain evidence="2">Pbs-1</strain>
    </source>
</reference>
<organism evidence="2">
    <name type="scientific">Tenacibaculum sp. Pbs-1</name>
    <dbReference type="NCBI Taxonomy" id="3238748"/>
    <lineage>
        <taxon>Bacteria</taxon>
        <taxon>Pseudomonadati</taxon>
        <taxon>Bacteroidota</taxon>
        <taxon>Flavobacteriia</taxon>
        <taxon>Flavobacteriales</taxon>
        <taxon>Flavobacteriaceae</taxon>
        <taxon>Tenacibaculum</taxon>
    </lineage>
</organism>
<sequence length="231" mass="26595">MIQVDSITSPLQLKSHILSDSLLTECDSLLQHLSKGQGDISSVIYIPEGSRIIELMSNDLFWALVGGTIGIIFSFLVWLGKWVIESCIYKRRYGKYSDYYISRIASDENDPHYVLKLKQKRNEFEIKGVSIKKNENGKLEKRNENITGHITMSNTSKNFGIGQYQHTPDAKNKIRSGEYRIQLTPSPDNRIIAIQNIIDNNLHQSIPKYIWEPLDSKKDNDYLKIYKSLIK</sequence>
<proteinExistence type="predicted"/>
<gene>
    <name evidence="2" type="ORF">Pbs1_28290</name>
</gene>
<dbReference type="EMBL" id="AP035888">
    <property type="protein sequence ID" value="BFP69486.1"/>
    <property type="molecule type" value="Genomic_DNA"/>
</dbReference>
<keyword evidence="1" id="KW-0812">Transmembrane</keyword>
<accession>A0AB33L3X5</accession>
<keyword evidence="1" id="KW-1133">Transmembrane helix</keyword>